<proteinExistence type="predicted"/>
<name>A0A1I4QZ55_ECTMO</name>
<gene>
    <name evidence="1" type="ORF">SAMN05421721_10619</name>
</gene>
<keyword evidence="2" id="KW-1185">Reference proteome</keyword>
<dbReference type="InterPro" id="IPR027417">
    <property type="entry name" value="P-loop_NTPase"/>
</dbReference>
<dbReference type="AlphaFoldDB" id="A0A1I4QZ55"/>
<organism evidence="1 2">
    <name type="scientific">Ectothiorhodospira mobilis</name>
    <dbReference type="NCBI Taxonomy" id="195064"/>
    <lineage>
        <taxon>Bacteria</taxon>
        <taxon>Pseudomonadati</taxon>
        <taxon>Pseudomonadota</taxon>
        <taxon>Gammaproteobacteria</taxon>
        <taxon>Chromatiales</taxon>
        <taxon>Ectothiorhodospiraceae</taxon>
        <taxon>Ectothiorhodospira</taxon>
    </lineage>
</organism>
<dbReference type="EMBL" id="FOUO01000006">
    <property type="protein sequence ID" value="SFM45319.1"/>
    <property type="molecule type" value="Genomic_DNA"/>
</dbReference>
<dbReference type="RefSeq" id="WP_177217597.1">
    <property type="nucleotide sequence ID" value="NZ_FOUO01000006.1"/>
</dbReference>
<dbReference type="Pfam" id="PF13189">
    <property type="entry name" value="Cytidylate_kin2"/>
    <property type="match status" value="1"/>
</dbReference>
<dbReference type="GO" id="GO:0016301">
    <property type="term" value="F:kinase activity"/>
    <property type="evidence" value="ECO:0007669"/>
    <property type="project" value="UniProtKB-KW"/>
</dbReference>
<keyword evidence="1" id="KW-0418">Kinase</keyword>
<evidence type="ECO:0000313" key="1">
    <source>
        <dbReference type="EMBL" id="SFM45319.1"/>
    </source>
</evidence>
<accession>A0A1I4QZ55</accession>
<keyword evidence="1" id="KW-0808">Transferase</keyword>
<sequence length="233" mass="25959">MHDVNDLIQRYIRTEIRGRQGGGSPAKPLVTLSRDYGAGGEEVARILARRLGVSSFDETILDRVAKHAEQDRALLAELDEKVSAWKTHWIYSVLSGDVYHLTAYRRALVDVLLALSAEGGVIVGRGAHVFLRDRGAFRVRIAGSPRYCAPRVAAAEGLAEAEAREKVETINHQRQQFLWDLVRRRTNDATQFDLTINTDRLHDWERVARLILQAMADAGVPLPHGALHGEGRA</sequence>
<reference evidence="1 2" key="1">
    <citation type="submission" date="2016-10" db="EMBL/GenBank/DDBJ databases">
        <authorList>
            <person name="de Groot N.N."/>
        </authorList>
    </citation>
    <scope>NUCLEOTIDE SEQUENCE [LARGE SCALE GENOMIC DNA]</scope>
    <source>
        <strain evidence="1 2">DSM 4180</strain>
    </source>
</reference>
<evidence type="ECO:0000313" key="2">
    <source>
        <dbReference type="Proteomes" id="UP000199556"/>
    </source>
</evidence>
<dbReference type="STRING" id="195064.SAMN05421721_10619"/>
<dbReference type="Proteomes" id="UP000199556">
    <property type="component" value="Unassembled WGS sequence"/>
</dbReference>
<protein>
    <submittedName>
        <fullName evidence="1">Cytidylate kinase</fullName>
    </submittedName>
</protein>
<dbReference type="Gene3D" id="3.40.50.300">
    <property type="entry name" value="P-loop containing nucleotide triphosphate hydrolases"/>
    <property type="match status" value="1"/>
</dbReference>